<dbReference type="FunFam" id="1.10.8.710:FF:000003">
    <property type="entry name" value="Dynein axonemal heavy chain 5"/>
    <property type="match status" value="1"/>
</dbReference>
<keyword evidence="4" id="KW-0493">Microtubule</keyword>
<dbReference type="GO" id="GO:0031514">
    <property type="term" value="C:motile cilium"/>
    <property type="evidence" value="ECO:0007669"/>
    <property type="project" value="UniProtKB-ARBA"/>
</dbReference>
<name>A0AAE1ZLG1_SCHME</name>
<dbReference type="FunFam" id="3.40.50.300:FF:000543">
    <property type="entry name" value="Dynein axonemal heavy chain 5"/>
    <property type="match status" value="1"/>
</dbReference>
<organism evidence="16 17">
    <name type="scientific">Schistosoma mekongi</name>
    <name type="common">Parasitic worm</name>
    <dbReference type="NCBI Taxonomy" id="38744"/>
    <lineage>
        <taxon>Eukaryota</taxon>
        <taxon>Metazoa</taxon>
        <taxon>Spiralia</taxon>
        <taxon>Lophotrochozoa</taxon>
        <taxon>Platyhelminthes</taxon>
        <taxon>Trematoda</taxon>
        <taxon>Digenea</taxon>
        <taxon>Strigeidida</taxon>
        <taxon>Schistosomatoidea</taxon>
        <taxon>Schistosomatidae</taxon>
        <taxon>Schistosoma</taxon>
    </lineage>
</organism>
<evidence type="ECO:0000256" key="5">
    <source>
        <dbReference type="ARBA" id="ARBA00022737"/>
    </source>
</evidence>
<dbReference type="GO" id="GO:0005524">
    <property type="term" value="F:ATP binding"/>
    <property type="evidence" value="ECO:0007669"/>
    <property type="project" value="UniProtKB-KW"/>
</dbReference>
<dbReference type="Gene3D" id="3.20.180.20">
    <property type="entry name" value="Dynein heavy chain, N-terminal domain 2"/>
    <property type="match status" value="1"/>
</dbReference>
<dbReference type="Pfam" id="PF12774">
    <property type="entry name" value="AAA_6"/>
    <property type="match status" value="1"/>
</dbReference>
<dbReference type="Pfam" id="PF17857">
    <property type="entry name" value="AAA_lid_1"/>
    <property type="match status" value="1"/>
</dbReference>
<reference evidence="16" key="1">
    <citation type="submission" date="2022-04" db="EMBL/GenBank/DDBJ databases">
        <authorList>
            <person name="Xu L."/>
            <person name="Lv Z."/>
        </authorList>
    </citation>
    <scope>NUCLEOTIDE SEQUENCE</scope>
    <source>
        <strain evidence="16">LV_2022a</strain>
    </source>
</reference>
<evidence type="ECO:0000256" key="3">
    <source>
        <dbReference type="ARBA" id="ARBA00022490"/>
    </source>
</evidence>
<reference evidence="16" key="2">
    <citation type="journal article" date="2023" name="Infect Dis Poverty">
        <title>Chromosome-scale genome of the human blood fluke Schistosoma mekongi and its implications for public health.</title>
        <authorList>
            <person name="Zhou M."/>
            <person name="Xu L."/>
            <person name="Xu D."/>
            <person name="Chen W."/>
            <person name="Khan J."/>
            <person name="Hu Y."/>
            <person name="Huang H."/>
            <person name="Wei H."/>
            <person name="Zhang Y."/>
            <person name="Chusongsang P."/>
            <person name="Tanasarnprasert K."/>
            <person name="Hu X."/>
            <person name="Limpanont Y."/>
            <person name="Lv Z."/>
        </authorList>
    </citation>
    <scope>NUCLEOTIDE SEQUENCE</scope>
    <source>
        <strain evidence="16">LV_2022a</strain>
    </source>
</reference>
<dbReference type="InterPro" id="IPR013594">
    <property type="entry name" value="Dynein_heavy_tail"/>
</dbReference>
<dbReference type="InterPro" id="IPR042228">
    <property type="entry name" value="Dynein_linker_3"/>
</dbReference>
<keyword evidence="11" id="KW-0505">Motor protein</keyword>
<dbReference type="FunFam" id="1.20.920.30:FF:000004">
    <property type="entry name" value="Dynein axonemal heavy chain 5"/>
    <property type="match status" value="1"/>
</dbReference>
<dbReference type="GO" id="GO:0007018">
    <property type="term" value="P:microtubule-based movement"/>
    <property type="evidence" value="ECO:0007669"/>
    <property type="project" value="InterPro"/>
</dbReference>
<keyword evidence="6" id="KW-0547">Nucleotide-binding</keyword>
<feature type="domain" description="AAA+ ATPase" evidence="15">
    <location>
        <begin position="2210"/>
        <end position="2339"/>
    </location>
</feature>
<protein>
    <recommendedName>
        <fullName evidence="15">AAA+ ATPase domain-containing protein</fullName>
    </recommendedName>
</protein>
<feature type="domain" description="AAA+ ATPase" evidence="15">
    <location>
        <begin position="1930"/>
        <end position="2067"/>
    </location>
</feature>
<keyword evidence="8" id="KW-0243">Dynein</keyword>
<evidence type="ECO:0000313" key="17">
    <source>
        <dbReference type="Proteomes" id="UP001292079"/>
    </source>
</evidence>
<dbReference type="Gene3D" id="1.20.920.30">
    <property type="match status" value="1"/>
</dbReference>
<dbReference type="FunFam" id="3.20.180.20:FF:000001">
    <property type="entry name" value="Dynein axonemal heavy chain 5"/>
    <property type="match status" value="1"/>
</dbReference>
<dbReference type="Gene3D" id="1.10.8.710">
    <property type="match status" value="1"/>
</dbReference>
<sequence>MSSNNQTEIAPPLISSDQVEGIGKENDVKSIRGTLISQVEANRQKSKRLKQLIEERRATVDGRHIYIIQTLAQATQLEVQHITDTLLMDDKWPEFDEFFHANGSRRLLFYYQEAIGQTRKRIFITTGTHEILRGTCFIFLRITDKAITTANIGTEVLFQQLDATEGRLFESVQNYLEKLALPVFEGLGESEIIGKQLSETINMKEFVSVIRRYLDALSSARENMSDKLDLTVGQESEAAIQIINTNEIENIIDSSETMDRLIRLVEKWVNQIEQILNQFDQVRRESDDIGPSAELTYWRARLVRFTNLIEEMHNPSIQAIISTLHYAKARVIKHWRQLDDRIIKGVNEAKDNLKYLFTLDNFFSSFSNTNPSKIQQQLPVLLNAIRMIYSISEYYNNSERMTSLFIKITNQMIVACRKHVTDGVNRIWDLPRDVLYNRINECIQLNVEYQENFRKIQHRLQENPSGRQFDFSENYIFGKFDVYTSRLKKILAILENVDNFSILLDFKAEGIEPIVVRYKTFYDNLHKRNFDGVDQIKRDFDRDLDDYKSQFDTIAQQLRDFLDAWFKQPAPVERQLRILEKFEQIKCCQLDLLPKYELVIKNYANELEIIRQLYEKHKYDPPIARNMTSIAGKIFWARHLYKQIDKPMEQIKLKCPEVLWEHEGQKCVKHFNRIAEALVHFELIYYNHWCQTIENVHTSLSSSLIVRDPDTERYHVNFDLAILELVHEARYISSLGLNIPTVASRLLIQESMLKQRYNMLQELLNEIEKTWASVPDVLLPLFQPFRDRICQALSSGIYLLNWNSTSIDGFMKKVHDELDSLELLIKRTSDILTCRIEDIFEEMATTSLCDLPDDDQVTLDQFIQITETSVTYAAENLSLKSHLIEIAVNEMLNLIKSNLDDNQLKNLSSEQGYECISQDRRRGRCLECKPCIYFTFLNQFTQRNTEALVMCTRNTLDSLKLRIQPIALKFHQEHTTDKDEKKTPLFKVNLILSIPNVIMQPSLDELQTGLHKSMSIILKMTQNVQPWEHMILAQKQQQKELDQLAESQGEEAKLSSSPIKPLHRLIAEHKDVVKISIQLNTIFNGFKDDIQKVSNTYNEFSELWTTDPQATVTEFMKTEPILSEINGQMNYYSKMEKLIELIPSSTQVGSLVFKSNELKENLIRECQNWRRFYGQALNQRCATEMTKILEHFDNLSKRLSRPIKDLDDVREQMAALSDLRASEIQFDMTIGPIEESYALLNRYELYFNDGNAERVDALSYGFSKLKTQSQQVQDHLLDIQPTFKKELIDGVEVYKQNLNIFFNEYDTVGPMEPGIIPREASDRLSLFQARFDDLWRKYQTYSGGEELFGMPITDYPELQRIRKELNLLQKLYQLYDSVLDTVNGYYDISWTDVDIDLINQQLLDFQNRCRKLPKALKEWQAYTELSKTIDDFNETCPLLEMMANKAMATRHWERIEELTKHKFDVESDNFLLRNIMEAPLLKYKEDIEDICISAVKEKDIEAKLKTVMNDWSSQNFQFSTFKTRGELLLKGDAIGEVVALMEDSLMLLGSLLSNRYNAPFKPKIQEWVQKLTTTSEIIDNWLQVQNLWIYLEAVFVGGDIAKQLPQEAKRFGNIDKSWQRIMQRAHELPNVVNCCTGDDTLSQLLPHLLEQLELCQKSLTGYLEKKRLIFPRFFFVSDPALLEILGQASDSHTIQAHLLNVFDNTKSVTFDDKVYDKILAVTSQEGETIQLVTPVMAQGNVEVWLGELLQTSRNSLHSVIRSAYFAINDQQFNLLEFENTYPAQVGLLGIQMLWTRDAQEALRQAKNDRKIMTTTNHFFLEILNELIGVTTQELSKIDRTKYETLITIHVHQRDIFNDLVTMRIKSPKDFEWLKQSRFYFSEENDQCIVSITDVDFIYQNEFLGCTDRLVITPLTDRCYITLAQALGMSLGGAPAGPAGTGKTETTKDMGRCLGKYVVVFNCSDQMDYRGLGRIYKGLAQSGSWGCFDEFNRIELPVLSVAAQQIAIVLTCKKERKSQFIFTDGDTVDMDPEFGIFLTMNPGYAGRQELPENLKINFRTVAMMVPDRAIIMRVKLAACGFLNNVDLSKKFYTLYKLCEEQLSKQVHYDFGLRNILSVLRTLGAFKRANPQDSETMIVMRVLRDMNLSKLVDEDEPLFMSLISDLFPGMQLDKKGYPEVEASLEKQIDQLGLVYHPPWVLKCIQLYETLRVRHGVMTLGPSGAGKTKCINALMKAMTDTSDPHREMRMNPKAITAPQMFGRLDVATNDWTDGIFSTLWRRTHKVKKGEHIWLILDGPVDAIWIENLNSVLDDNKTLTLANGDRIPMAPTAKILFEVHNIDNASPATVSRNGMIFMSSSIMTWEPILKGWLRTRSPTVTDLILNTFKGFFEDTYRYVTQNLEPKMETLQCNYIRQTINLLEGLLQGLDEKEIKQIHMERLITFSAMWSLGALLELTDRLKLQQYLIGNGKLPLPKCGIDDTIFEYMVNEHGDWVHWESRVPPYAYPFDQTPEYTGILVPNVDNTRTDFLLDLIAKQCKPVMLIGEQGTAKTVIIKGYCSKYNPEVHTFKSINFSSATTPNMFQRTVESYVDKRMGSTFGPPAGKKMTMFIDDINMPIINEWGDQITNEITRQLMEMSGFYSLDKPGDFTTIIDIQFVAAMIHPGGGRNDIPQRLKRQFSIFNCTLPSNASMDKVFGSLGLGHFCTQRGFTPDVIKTIQCLVPATRKLWQRVKAKMLPTPAKFHYVFNLRDVSRIWQGMLRTTSDIVINSSTALALWQHECTRVIADRFTEHNDREWFDKTLKQVGIEECGVLANQTDWSDPYFVDFLRDAAEPTGEETDDVDLEAPKIYEPIASFEQLSNRLNMLMQMYNEAIRGSKLDLVFFKDAMTHIVKISRVIRTPKGHALLVGVGGSGKQSLTRLASFIAGYKTFQITLSRHQTCLINEKY</sequence>
<dbReference type="InterPro" id="IPR041466">
    <property type="entry name" value="Dynein_AAA5_ext"/>
</dbReference>
<evidence type="ECO:0000256" key="13">
    <source>
        <dbReference type="ARBA" id="ARBA00023273"/>
    </source>
</evidence>
<keyword evidence="17" id="KW-1185">Reference proteome</keyword>
<dbReference type="InterPro" id="IPR043157">
    <property type="entry name" value="Dynein_AAA1S"/>
</dbReference>
<accession>A0AAE1ZLG1</accession>
<dbReference type="GO" id="GO:0005858">
    <property type="term" value="C:axonemal dynein complex"/>
    <property type="evidence" value="ECO:0007669"/>
    <property type="project" value="TreeGrafter"/>
</dbReference>
<keyword evidence="13" id="KW-0966">Cell projection</keyword>
<dbReference type="PANTHER" id="PTHR46532:SF13">
    <property type="entry name" value="CYTOPLASMIC DYNEIN 1 HEAVY CHAIN 1"/>
    <property type="match status" value="1"/>
</dbReference>
<evidence type="ECO:0000256" key="10">
    <source>
        <dbReference type="ARBA" id="ARBA00023069"/>
    </source>
</evidence>
<dbReference type="PANTHER" id="PTHR46532">
    <property type="entry name" value="MALE FERTILITY FACTOR KL5"/>
    <property type="match status" value="1"/>
</dbReference>
<dbReference type="Gene3D" id="1.10.472.130">
    <property type="match status" value="1"/>
</dbReference>
<gene>
    <name evidence="16" type="ORF">MN116_000811</name>
</gene>
<dbReference type="InterPro" id="IPR026983">
    <property type="entry name" value="DHC"/>
</dbReference>
<dbReference type="Gene3D" id="3.40.50.300">
    <property type="entry name" value="P-loop containing nucleotide triphosphate hydrolases"/>
    <property type="match status" value="4"/>
</dbReference>
<dbReference type="Pfam" id="PF08393">
    <property type="entry name" value="DHC_N2"/>
    <property type="match status" value="1"/>
</dbReference>
<comment type="subcellular location">
    <subcellularLocation>
        <location evidence="1">Cytoplasm</location>
        <location evidence="1">Cytoskeleton</location>
        <location evidence="1">Cilium axoneme</location>
    </subcellularLocation>
</comment>
<keyword evidence="9 14" id="KW-0175">Coiled coil</keyword>
<comment type="caution">
    <text evidence="16">The sequence shown here is derived from an EMBL/GenBank/DDBJ whole genome shotgun (WGS) entry which is preliminary data.</text>
</comment>
<evidence type="ECO:0000256" key="12">
    <source>
        <dbReference type="ARBA" id="ARBA00023212"/>
    </source>
</evidence>
<dbReference type="Proteomes" id="UP001292079">
    <property type="component" value="Unassembled WGS sequence"/>
</dbReference>
<evidence type="ECO:0000256" key="14">
    <source>
        <dbReference type="SAM" id="Coils"/>
    </source>
</evidence>
<evidence type="ECO:0000256" key="9">
    <source>
        <dbReference type="ARBA" id="ARBA00023054"/>
    </source>
</evidence>
<evidence type="ECO:0000256" key="1">
    <source>
        <dbReference type="ARBA" id="ARBA00004430"/>
    </source>
</evidence>
<dbReference type="Gene3D" id="1.20.140.100">
    <property type="entry name" value="Dynein heavy chain, N-terminal domain 2"/>
    <property type="match status" value="1"/>
</dbReference>
<dbReference type="InterPro" id="IPR041589">
    <property type="entry name" value="DNAH3_AAA_lid_1"/>
</dbReference>
<dbReference type="Pfam" id="PF12780">
    <property type="entry name" value="AAA_8"/>
    <property type="match status" value="1"/>
</dbReference>
<evidence type="ECO:0000256" key="6">
    <source>
        <dbReference type="ARBA" id="ARBA00022741"/>
    </source>
</evidence>
<dbReference type="FunFam" id="1.20.58.1120:FF:000004">
    <property type="entry name" value="Dynein axonemal heavy chain 5"/>
    <property type="match status" value="1"/>
</dbReference>
<dbReference type="FunFam" id="1.10.287.2620:FF:000003">
    <property type="entry name" value="Dynein, axonemal, heavy chain 5"/>
    <property type="match status" value="1"/>
</dbReference>
<evidence type="ECO:0000256" key="11">
    <source>
        <dbReference type="ARBA" id="ARBA00023175"/>
    </source>
</evidence>
<evidence type="ECO:0000259" key="15">
    <source>
        <dbReference type="SMART" id="SM00382"/>
    </source>
</evidence>
<dbReference type="FunFam" id="1.20.140.100:FF:000003">
    <property type="entry name" value="Dynein, axonemal, heavy chain 5"/>
    <property type="match status" value="1"/>
</dbReference>
<evidence type="ECO:0000256" key="2">
    <source>
        <dbReference type="ARBA" id="ARBA00008887"/>
    </source>
</evidence>
<dbReference type="InterPro" id="IPR027417">
    <property type="entry name" value="P-loop_NTPase"/>
</dbReference>
<dbReference type="EMBL" id="JALJAT010000001">
    <property type="protein sequence ID" value="KAK4475529.1"/>
    <property type="molecule type" value="Genomic_DNA"/>
</dbReference>
<dbReference type="FunFam" id="3.40.50.300:FF:000044">
    <property type="entry name" value="Dynein heavy chain 5, axonemal"/>
    <property type="match status" value="1"/>
</dbReference>
<keyword evidence="3" id="KW-0963">Cytoplasm</keyword>
<dbReference type="InterPro" id="IPR024317">
    <property type="entry name" value="Dynein_heavy_chain_D4_dom"/>
</dbReference>
<feature type="domain" description="AAA+ ATPase" evidence="15">
    <location>
        <begin position="2534"/>
        <end position="2682"/>
    </location>
</feature>
<dbReference type="Pfam" id="PF17852">
    <property type="entry name" value="Dynein_AAA_lid"/>
    <property type="match status" value="1"/>
</dbReference>
<keyword evidence="5" id="KW-0677">Repeat</keyword>
<keyword evidence="10" id="KW-0969">Cilium</keyword>
<dbReference type="Gene3D" id="1.20.58.1120">
    <property type="match status" value="1"/>
</dbReference>
<dbReference type="InterPro" id="IPR013602">
    <property type="entry name" value="Dynein_heavy_linker"/>
</dbReference>
<evidence type="ECO:0000256" key="8">
    <source>
        <dbReference type="ARBA" id="ARBA00023017"/>
    </source>
</evidence>
<evidence type="ECO:0000313" key="16">
    <source>
        <dbReference type="EMBL" id="KAK4475529.1"/>
    </source>
</evidence>
<evidence type="ECO:0000256" key="4">
    <source>
        <dbReference type="ARBA" id="ARBA00022701"/>
    </source>
</evidence>
<dbReference type="InterPro" id="IPR003593">
    <property type="entry name" value="AAA+_ATPase"/>
</dbReference>
<dbReference type="Pfam" id="PF12775">
    <property type="entry name" value="AAA_7"/>
    <property type="match status" value="1"/>
</dbReference>
<dbReference type="GO" id="GO:0045505">
    <property type="term" value="F:dynein intermediate chain binding"/>
    <property type="evidence" value="ECO:0007669"/>
    <property type="project" value="InterPro"/>
</dbReference>
<comment type="similarity">
    <text evidence="2">Belongs to the dynein heavy chain family.</text>
</comment>
<keyword evidence="7" id="KW-0067">ATP-binding</keyword>
<dbReference type="GO" id="GO:0005874">
    <property type="term" value="C:microtubule"/>
    <property type="evidence" value="ECO:0007669"/>
    <property type="project" value="UniProtKB-KW"/>
</dbReference>
<keyword evidence="12" id="KW-0206">Cytoskeleton</keyword>
<dbReference type="InterPro" id="IPR042222">
    <property type="entry name" value="Dynein_2_N"/>
</dbReference>
<feature type="coiled-coil region" evidence="14">
    <location>
        <begin position="258"/>
        <end position="285"/>
    </location>
</feature>
<dbReference type="Pfam" id="PF08385">
    <property type="entry name" value="DHC_N1"/>
    <property type="match status" value="1"/>
</dbReference>
<dbReference type="SUPFAM" id="SSF52540">
    <property type="entry name" value="P-loop containing nucleoside triphosphate hydrolases"/>
    <property type="match status" value="4"/>
</dbReference>
<dbReference type="Gene3D" id="1.10.287.2620">
    <property type="match status" value="1"/>
</dbReference>
<proteinExistence type="inferred from homology"/>
<dbReference type="GO" id="GO:0051959">
    <property type="term" value="F:dynein light intermediate chain binding"/>
    <property type="evidence" value="ECO:0007669"/>
    <property type="project" value="InterPro"/>
</dbReference>
<dbReference type="SMART" id="SM00382">
    <property type="entry name" value="AAA"/>
    <property type="match status" value="3"/>
</dbReference>
<dbReference type="InterPro" id="IPR035699">
    <property type="entry name" value="AAA_6"/>
</dbReference>
<evidence type="ECO:0000256" key="7">
    <source>
        <dbReference type="ARBA" id="ARBA00022840"/>
    </source>
</evidence>
<dbReference type="FunFam" id="3.40.50.300:FF:001221">
    <property type="entry name" value="Axonemal dynein heavy chain 8"/>
    <property type="match status" value="1"/>
</dbReference>